<reference evidence="2 3" key="1">
    <citation type="submission" date="2010-12" db="EMBL/GenBank/DDBJ databases">
        <authorList>
            <person name="Muzny D."/>
            <person name="Qin X."/>
            <person name="Deng J."/>
            <person name="Jiang H."/>
            <person name="Liu Y."/>
            <person name="Qu J."/>
            <person name="Song X.-Z."/>
            <person name="Zhang L."/>
            <person name="Thornton R."/>
            <person name="Coyle M."/>
            <person name="Francisco L."/>
            <person name="Jackson L."/>
            <person name="Javaid M."/>
            <person name="Korchina V."/>
            <person name="Kovar C."/>
            <person name="Mata R."/>
            <person name="Mathew T."/>
            <person name="Ngo R."/>
            <person name="Nguyen L."/>
            <person name="Nguyen N."/>
            <person name="Okwuonu G."/>
            <person name="Ongeri F."/>
            <person name="Pham C."/>
            <person name="Simmons D."/>
            <person name="Wilczek-Boney K."/>
            <person name="Hale W."/>
            <person name="Jakkamsetti A."/>
            <person name="Pham P."/>
            <person name="Ruth R."/>
            <person name="San Lucas F."/>
            <person name="Warren J."/>
            <person name="Zhang J."/>
            <person name="Zhao Z."/>
            <person name="Zhou C."/>
            <person name="Zhu D."/>
            <person name="Lee S."/>
            <person name="Bess C."/>
            <person name="Blankenburg K."/>
            <person name="Forbes L."/>
            <person name="Fu Q."/>
            <person name="Gubbala S."/>
            <person name="Hirani K."/>
            <person name="Jayaseelan J.C."/>
            <person name="Lara F."/>
            <person name="Munidasa M."/>
            <person name="Palculict T."/>
            <person name="Patil S."/>
            <person name="Pu L.-L."/>
            <person name="Saada N."/>
            <person name="Tang L."/>
            <person name="Weissenberger G."/>
            <person name="Zhu Y."/>
            <person name="Hemphill L."/>
            <person name="Shang Y."/>
            <person name="Youmans B."/>
            <person name="Ayvaz T."/>
            <person name="Ross M."/>
            <person name="Santibanez J."/>
            <person name="Aqrawi P."/>
            <person name="Gross S."/>
            <person name="Joshi V."/>
            <person name="Fowler G."/>
            <person name="Nazareth L."/>
            <person name="Reid J."/>
            <person name="Worley K."/>
            <person name="Petrosino J."/>
            <person name="Highlander S."/>
            <person name="Gibbs R."/>
        </authorList>
    </citation>
    <scope>NUCLEOTIDE SEQUENCE [LARGE SCALE GENOMIC DNA]</scope>
    <source>
        <strain evidence="2 3">DSM 3986</strain>
    </source>
</reference>
<evidence type="ECO:0000256" key="1">
    <source>
        <dbReference type="SAM" id="Phobius"/>
    </source>
</evidence>
<feature type="transmembrane region" description="Helical" evidence="1">
    <location>
        <begin position="133"/>
        <end position="153"/>
    </location>
</feature>
<accession>E6LNG0</accession>
<dbReference type="CDD" id="cd21808">
    <property type="entry name" value="ABC-2_lan_permease_MutG"/>
    <property type="match status" value="1"/>
</dbReference>
<keyword evidence="1" id="KW-0472">Membrane</keyword>
<dbReference type="AlphaFoldDB" id="E6LNG0"/>
<evidence type="ECO:0000313" key="2">
    <source>
        <dbReference type="EMBL" id="EFU76657.1"/>
    </source>
</evidence>
<dbReference type="HOGENOM" id="CLU_077103_0_1_9"/>
<proteinExistence type="predicted"/>
<dbReference type="NCBIfam" id="TIGR03733">
    <property type="entry name" value="lanti_perm_MutG"/>
    <property type="match status" value="1"/>
</dbReference>
<organism evidence="2 3">
    <name type="scientific">Lachnoanaerobaculum saburreum DSM 3986</name>
    <dbReference type="NCBI Taxonomy" id="887325"/>
    <lineage>
        <taxon>Bacteria</taxon>
        <taxon>Bacillati</taxon>
        <taxon>Bacillota</taxon>
        <taxon>Clostridia</taxon>
        <taxon>Lachnospirales</taxon>
        <taxon>Lachnospiraceae</taxon>
        <taxon>Lachnoanaerobaculum</taxon>
    </lineage>
</organism>
<feature type="transmembrane region" description="Helical" evidence="1">
    <location>
        <begin position="20"/>
        <end position="37"/>
    </location>
</feature>
<sequence>MIKLILSEWLKIKRTSIKRITFLLPFLMSGCIMGYIALHKRGDHFEVDIFETFFEVWAIFIIPIIISVFAGQIVYEEELAGSFNGFLSERFSRYRLYLGKFFIISIVCTITLILGTSVFCIGTAIFFPGTVHIEIFFIAGMLLLLVGILPLIAIHLWIGFVYGIGASIGMGIIGLLMTTMIGGSELGNNIWQFVPWALPIRLVKAIGPYLEFAGGMAKPPQLISSGWATTQLLSGIISVIIYLIIMLGCGIVWFYRWEGRKHYE</sequence>
<dbReference type="RefSeq" id="WP_008751261.1">
    <property type="nucleotide sequence ID" value="NZ_GL622296.1"/>
</dbReference>
<keyword evidence="1" id="KW-1133">Transmembrane helix</keyword>
<dbReference type="PROSITE" id="PS51257">
    <property type="entry name" value="PROKAR_LIPOPROTEIN"/>
    <property type="match status" value="1"/>
</dbReference>
<name>E6LNG0_9FIRM</name>
<feature type="transmembrane region" description="Helical" evidence="1">
    <location>
        <begin position="232"/>
        <end position="255"/>
    </location>
</feature>
<evidence type="ECO:0000313" key="3">
    <source>
        <dbReference type="Proteomes" id="UP000003434"/>
    </source>
</evidence>
<dbReference type="EMBL" id="AEPW01000057">
    <property type="protein sequence ID" value="EFU76657.1"/>
    <property type="molecule type" value="Genomic_DNA"/>
</dbReference>
<dbReference type="eggNOG" id="COG4200">
    <property type="taxonomic scope" value="Bacteria"/>
</dbReference>
<comment type="caution">
    <text evidence="2">The sequence shown here is derived from an EMBL/GenBank/DDBJ whole genome shotgun (WGS) entry which is preliminary data.</text>
</comment>
<dbReference type="Pfam" id="PF12730">
    <property type="entry name" value="ABC2_membrane_4"/>
    <property type="match status" value="1"/>
</dbReference>
<dbReference type="InterPro" id="IPR022294">
    <property type="entry name" value="ABC-transptr_permeasesu"/>
</dbReference>
<feature type="transmembrane region" description="Helical" evidence="1">
    <location>
        <begin position="57"/>
        <end position="75"/>
    </location>
</feature>
<keyword evidence="1" id="KW-0812">Transmembrane</keyword>
<dbReference type="Proteomes" id="UP000003434">
    <property type="component" value="Unassembled WGS sequence"/>
</dbReference>
<feature type="transmembrane region" description="Helical" evidence="1">
    <location>
        <begin position="160"/>
        <end position="181"/>
    </location>
</feature>
<feature type="transmembrane region" description="Helical" evidence="1">
    <location>
        <begin position="96"/>
        <end position="127"/>
    </location>
</feature>
<protein>
    <submittedName>
        <fullName evidence="2">Lantibiotic protection ABC transporter permease subunit, MutG family</fullName>
    </submittedName>
</protein>
<gene>
    <name evidence="2" type="ORF">HMPREF0381_1495</name>
</gene>